<gene>
    <name evidence="3" type="ORF">AXK60_16915</name>
    <name evidence="2" type="ORF">AXK61_23725</name>
</gene>
<evidence type="ECO:0000313" key="4">
    <source>
        <dbReference type="Proteomes" id="UP000070258"/>
    </source>
</evidence>
<dbReference type="EMBL" id="LSRE01000024">
    <property type="protein sequence ID" value="KXO95768.1"/>
    <property type="molecule type" value="Genomic_DNA"/>
</dbReference>
<evidence type="ECO:0000313" key="2">
    <source>
        <dbReference type="EMBL" id="KXO95768.1"/>
    </source>
</evidence>
<dbReference type="Proteomes" id="UP000070409">
    <property type="component" value="Unassembled WGS sequence"/>
</dbReference>
<dbReference type="EMBL" id="LSRF01000058">
    <property type="protein sequence ID" value="KXP03500.1"/>
    <property type="molecule type" value="Genomic_DNA"/>
</dbReference>
<dbReference type="Pfam" id="PF22525">
    <property type="entry name" value="H2TH_5"/>
    <property type="match status" value="1"/>
</dbReference>
<dbReference type="InterPro" id="IPR055201">
    <property type="entry name" value="IHF-like_H2TH"/>
</dbReference>
<name>A0A137ZZ77_9ACTN</name>
<reference evidence="2 5" key="1">
    <citation type="submission" date="2016-02" db="EMBL/GenBank/DDBJ databases">
        <authorList>
            <person name="Teng J.L."/>
            <person name="Tang Y."/>
            <person name="Huang Y."/>
            <person name="Guo F."/>
            <person name="Wei W."/>
            <person name="Chen J.H."/>
            <person name="Wong S.Y."/>
            <person name="Lau S.K."/>
            <person name="Woo P.C."/>
        </authorList>
    </citation>
    <scope>NUCLEOTIDE SEQUENCE [LARGE SCALE GENOMIC DNA]</scope>
    <source>
        <strain evidence="2 5">JCM 13375</strain>
    </source>
</reference>
<accession>A0A137ZZ77</accession>
<evidence type="ECO:0000313" key="3">
    <source>
        <dbReference type="EMBL" id="KXP03500.1"/>
    </source>
</evidence>
<dbReference type="Proteomes" id="UP000070258">
    <property type="component" value="Unassembled WGS sequence"/>
</dbReference>
<proteinExistence type="predicted"/>
<protein>
    <recommendedName>
        <fullName evidence="1">Integration host factor-like helix-two turn-helix domain-containing protein</fullName>
    </recommendedName>
</protein>
<dbReference type="STRING" id="239498.AXK60_16915"/>
<feature type="domain" description="Integration host factor-like helix-two turn-helix" evidence="1">
    <location>
        <begin position="28"/>
        <end position="84"/>
    </location>
</feature>
<keyword evidence="5" id="KW-1185">Reference proteome</keyword>
<reference evidence="4" key="3">
    <citation type="submission" date="2016-02" db="EMBL/GenBank/DDBJ databases">
        <authorList>
            <person name="Wen L."/>
            <person name="He K."/>
            <person name="Yang H."/>
        </authorList>
    </citation>
    <scope>NUCLEOTIDE SEQUENCE [LARGE SCALE GENOMIC DNA]</scope>
    <source>
        <strain evidence="4">JCM 15929</strain>
    </source>
</reference>
<evidence type="ECO:0000313" key="5">
    <source>
        <dbReference type="Proteomes" id="UP000070409"/>
    </source>
</evidence>
<reference evidence="3" key="2">
    <citation type="submission" date="2016-02" db="EMBL/GenBank/DDBJ databases">
        <authorList>
            <person name="Teng J.L."/>
            <person name="Yang Y."/>
            <person name="Huang Y."/>
            <person name="Guo F."/>
            <person name="Wei W."/>
            <person name="Chen J.H."/>
            <person name="Wong S.Y."/>
            <person name="Lau S.K."/>
            <person name="Woo P.C."/>
        </authorList>
    </citation>
    <scope>NUCLEOTIDE SEQUENCE</scope>
    <source>
        <strain evidence="3">JCM 15929</strain>
    </source>
</reference>
<dbReference type="Gene3D" id="1.10.8.50">
    <property type="match status" value="1"/>
</dbReference>
<sequence length="86" mass="9046">MSLRRDAGSVGEAVAGVSEAAGVGVLDRSDESTVGKIKVQALLGALPKDGKVRATEIIAELEIVENRRVASLGERQRTGLLEWFAA</sequence>
<organism evidence="3 4">
    <name type="scientific">Tsukamurella pseudospumae</name>
    <dbReference type="NCBI Taxonomy" id="239498"/>
    <lineage>
        <taxon>Bacteria</taxon>
        <taxon>Bacillati</taxon>
        <taxon>Actinomycetota</taxon>
        <taxon>Actinomycetes</taxon>
        <taxon>Mycobacteriales</taxon>
        <taxon>Tsukamurellaceae</taxon>
        <taxon>Tsukamurella</taxon>
    </lineage>
</organism>
<evidence type="ECO:0000259" key="1">
    <source>
        <dbReference type="Pfam" id="PF22525"/>
    </source>
</evidence>
<comment type="caution">
    <text evidence="3">The sequence shown here is derived from an EMBL/GenBank/DDBJ whole genome shotgun (WGS) entry which is preliminary data.</text>
</comment>
<dbReference type="AlphaFoldDB" id="A0A137ZZ77"/>